<dbReference type="RefSeq" id="WP_220209236.1">
    <property type="nucleotide sequence ID" value="NZ_BNJK01000002.1"/>
</dbReference>
<organism evidence="1 2">
    <name type="scientific">Reticulibacter mediterranei</name>
    <dbReference type="NCBI Taxonomy" id="2778369"/>
    <lineage>
        <taxon>Bacteria</taxon>
        <taxon>Bacillati</taxon>
        <taxon>Chloroflexota</taxon>
        <taxon>Ktedonobacteria</taxon>
        <taxon>Ktedonobacterales</taxon>
        <taxon>Reticulibacteraceae</taxon>
        <taxon>Reticulibacter</taxon>
    </lineage>
</organism>
<comment type="caution">
    <text evidence="1">The sequence shown here is derived from an EMBL/GenBank/DDBJ whole genome shotgun (WGS) entry which is preliminary data.</text>
</comment>
<protein>
    <submittedName>
        <fullName evidence="1">Uncharacterized protein</fullName>
    </submittedName>
</protein>
<reference evidence="1" key="1">
    <citation type="submission" date="2020-10" db="EMBL/GenBank/DDBJ databases">
        <title>Taxonomic study of unclassified bacteria belonging to the class Ktedonobacteria.</title>
        <authorList>
            <person name="Yabe S."/>
            <person name="Wang C.M."/>
            <person name="Zheng Y."/>
            <person name="Sakai Y."/>
            <person name="Cavaletti L."/>
            <person name="Monciardini P."/>
            <person name="Donadio S."/>
        </authorList>
    </citation>
    <scope>NUCLEOTIDE SEQUENCE</scope>
    <source>
        <strain evidence="1">ID150040</strain>
    </source>
</reference>
<gene>
    <name evidence="1" type="ORF">KSF_085520</name>
</gene>
<accession>A0A8J3IMU3</accession>
<sequence>MKVFDVQQFLYSETLEIPPQTRFHQRKLPQVGPTVPPPPTEVVGQAATNQSQRVKPLHEI</sequence>
<evidence type="ECO:0000313" key="1">
    <source>
        <dbReference type="EMBL" id="GHO98504.1"/>
    </source>
</evidence>
<proteinExistence type="predicted"/>
<dbReference type="Proteomes" id="UP000597444">
    <property type="component" value="Unassembled WGS sequence"/>
</dbReference>
<keyword evidence="2" id="KW-1185">Reference proteome</keyword>
<name>A0A8J3IMU3_9CHLR</name>
<evidence type="ECO:0000313" key="2">
    <source>
        <dbReference type="Proteomes" id="UP000597444"/>
    </source>
</evidence>
<dbReference type="AlphaFoldDB" id="A0A8J3IMU3"/>
<dbReference type="EMBL" id="BNJK01000002">
    <property type="protein sequence ID" value="GHO98504.1"/>
    <property type="molecule type" value="Genomic_DNA"/>
</dbReference>